<dbReference type="RefSeq" id="XP_017780776.1">
    <property type="nucleotide sequence ID" value="XM_017925287.1"/>
</dbReference>
<keyword evidence="14" id="KW-1185">Reference proteome</keyword>
<dbReference type="PANTHER" id="PTHR24292">
    <property type="entry name" value="CYTOCHROME P450"/>
    <property type="match status" value="1"/>
</dbReference>
<gene>
    <name evidence="15" type="primary">LOC108565703</name>
</gene>
<evidence type="ECO:0000256" key="11">
    <source>
        <dbReference type="ARBA" id="ARBA00023033"/>
    </source>
</evidence>
<evidence type="ECO:0000256" key="7">
    <source>
        <dbReference type="ARBA" id="ARBA00022824"/>
    </source>
</evidence>
<dbReference type="Proteomes" id="UP000695000">
    <property type="component" value="Unplaced"/>
</dbReference>
<reference evidence="15" key="1">
    <citation type="submission" date="2025-08" db="UniProtKB">
        <authorList>
            <consortium name="RefSeq"/>
        </authorList>
    </citation>
    <scope>IDENTIFICATION</scope>
    <source>
        <tissue evidence="15">Whole Larva</tissue>
    </source>
</reference>
<organism evidence="14 15">
    <name type="scientific">Nicrophorus vespilloides</name>
    <name type="common">Boreal carrion beetle</name>
    <dbReference type="NCBI Taxonomy" id="110193"/>
    <lineage>
        <taxon>Eukaryota</taxon>
        <taxon>Metazoa</taxon>
        <taxon>Ecdysozoa</taxon>
        <taxon>Arthropoda</taxon>
        <taxon>Hexapoda</taxon>
        <taxon>Insecta</taxon>
        <taxon>Pterygota</taxon>
        <taxon>Neoptera</taxon>
        <taxon>Endopterygota</taxon>
        <taxon>Coleoptera</taxon>
        <taxon>Polyphaga</taxon>
        <taxon>Staphyliniformia</taxon>
        <taxon>Silphidae</taxon>
        <taxon>Nicrophorinae</taxon>
        <taxon>Nicrophorus</taxon>
    </lineage>
</organism>
<keyword evidence="7" id="KW-0256">Endoplasmic reticulum</keyword>
<evidence type="ECO:0000256" key="9">
    <source>
        <dbReference type="ARBA" id="ARBA00023002"/>
    </source>
</evidence>
<dbReference type="InterPro" id="IPR050476">
    <property type="entry name" value="Insect_CytP450_Detox"/>
</dbReference>
<accession>A0ABM1N1S6</accession>
<dbReference type="PANTHER" id="PTHR24292:SF100">
    <property type="entry name" value="CYTOCHROME P450 6A16, ISOFORM B-RELATED"/>
    <property type="match status" value="1"/>
</dbReference>
<dbReference type="InterPro" id="IPR017972">
    <property type="entry name" value="Cyt_P450_CS"/>
</dbReference>
<evidence type="ECO:0000313" key="15">
    <source>
        <dbReference type="RefSeq" id="XP_017780776.1"/>
    </source>
</evidence>
<dbReference type="Pfam" id="PF00067">
    <property type="entry name" value="p450"/>
    <property type="match status" value="1"/>
</dbReference>
<keyword evidence="12" id="KW-0472">Membrane</keyword>
<sequence length="497" mass="57337">MWFLTLAVTALFTAYLYFKWKLSYWRRLGVPYVEPTVPFGNMDNLRHMSTSLGQQVRILYEQMKTQGHKYGGYYVIMKPVFLPIHPGIIKPILAKDFAHFTDKDFYINPKQPISEMLFFIGGERWRLLRQKITPTFTSGKMKIMFSTLVDCCEPFHKKISECADGHLELDVKDCAARFTTDIIGNVAFGIECNSFDSPNAEFRKYGKKMFSVTPWRFAKGFFQFIFKDLSLKLGLLPFDKDLGEFFVNVCRQTVDYRKTNHIERNDFMNLLINILSEKGVVGADEGQITFEELTGQAFVFFIAGFETSSTTMTFCMLELAKHQDIQDRVREEIHSVIKKHDGKITYDAINEMTYLKQVIDETLRKYPPVPTIDRKCTRDYEIPDTGVTIKAGTAVSISTLGLHRDPEYFPDPDVFDPDRFSKANEPNIRSFTYIPFGEGPRICIGLRFGIMQTKIGLITLLKDFRYRLNAKTSPEIEIDLNFVLTAKGDILLDVERI</sequence>
<evidence type="ECO:0000256" key="13">
    <source>
        <dbReference type="RuleBase" id="RU000461"/>
    </source>
</evidence>
<keyword evidence="9 13" id="KW-0560">Oxidoreductase</keyword>
<dbReference type="PRINTS" id="PR00463">
    <property type="entry name" value="EP450I"/>
</dbReference>
<dbReference type="PRINTS" id="PR00385">
    <property type="entry name" value="P450"/>
</dbReference>
<dbReference type="CDD" id="cd11056">
    <property type="entry name" value="CYP6-like"/>
    <property type="match status" value="1"/>
</dbReference>
<protein>
    <submittedName>
        <fullName evidence="15">Cytochrome P450 6a2-like</fullName>
    </submittedName>
</protein>
<keyword evidence="6 13" id="KW-0479">Metal-binding</keyword>
<evidence type="ECO:0000256" key="10">
    <source>
        <dbReference type="ARBA" id="ARBA00023004"/>
    </source>
</evidence>
<evidence type="ECO:0000256" key="2">
    <source>
        <dbReference type="ARBA" id="ARBA00004174"/>
    </source>
</evidence>
<evidence type="ECO:0000313" key="14">
    <source>
        <dbReference type="Proteomes" id="UP000695000"/>
    </source>
</evidence>
<proteinExistence type="inferred from homology"/>
<dbReference type="SUPFAM" id="SSF48264">
    <property type="entry name" value="Cytochrome P450"/>
    <property type="match status" value="1"/>
</dbReference>
<evidence type="ECO:0000256" key="3">
    <source>
        <dbReference type="ARBA" id="ARBA00004406"/>
    </source>
</evidence>
<name>A0ABM1N1S6_NICVS</name>
<dbReference type="InterPro" id="IPR036396">
    <property type="entry name" value="Cyt_P450_sf"/>
</dbReference>
<dbReference type="GeneID" id="108565703"/>
<comment type="cofactor">
    <cofactor evidence="1">
        <name>heme</name>
        <dbReference type="ChEBI" id="CHEBI:30413"/>
    </cofactor>
</comment>
<evidence type="ECO:0000256" key="5">
    <source>
        <dbReference type="ARBA" id="ARBA00022617"/>
    </source>
</evidence>
<comment type="subcellular location">
    <subcellularLocation>
        <location evidence="3">Endoplasmic reticulum membrane</location>
        <topology evidence="3">Peripheral membrane protein</topology>
    </subcellularLocation>
    <subcellularLocation>
        <location evidence="2">Microsome membrane</location>
        <topology evidence="2">Peripheral membrane protein</topology>
    </subcellularLocation>
</comment>
<keyword evidence="10 13" id="KW-0408">Iron</keyword>
<keyword evidence="8" id="KW-0492">Microsome</keyword>
<comment type="similarity">
    <text evidence="4 13">Belongs to the cytochrome P450 family.</text>
</comment>
<evidence type="ECO:0000256" key="4">
    <source>
        <dbReference type="ARBA" id="ARBA00010617"/>
    </source>
</evidence>
<dbReference type="InterPro" id="IPR001128">
    <property type="entry name" value="Cyt_P450"/>
</dbReference>
<evidence type="ECO:0000256" key="6">
    <source>
        <dbReference type="ARBA" id="ARBA00022723"/>
    </source>
</evidence>
<keyword evidence="11 13" id="KW-0503">Monooxygenase</keyword>
<evidence type="ECO:0000256" key="8">
    <source>
        <dbReference type="ARBA" id="ARBA00022848"/>
    </source>
</evidence>
<dbReference type="PROSITE" id="PS00086">
    <property type="entry name" value="CYTOCHROME_P450"/>
    <property type="match status" value="1"/>
</dbReference>
<keyword evidence="5 13" id="KW-0349">Heme</keyword>
<evidence type="ECO:0000256" key="12">
    <source>
        <dbReference type="ARBA" id="ARBA00023136"/>
    </source>
</evidence>
<dbReference type="InterPro" id="IPR002401">
    <property type="entry name" value="Cyt_P450_E_grp-I"/>
</dbReference>
<evidence type="ECO:0000256" key="1">
    <source>
        <dbReference type="ARBA" id="ARBA00001971"/>
    </source>
</evidence>
<dbReference type="Gene3D" id="1.10.630.10">
    <property type="entry name" value="Cytochrome P450"/>
    <property type="match status" value="1"/>
</dbReference>